<comment type="caution">
    <text evidence="2">The sequence shown here is derived from an EMBL/GenBank/DDBJ whole genome shotgun (WGS) entry which is preliminary data.</text>
</comment>
<proteinExistence type="predicted"/>
<reference evidence="2" key="1">
    <citation type="submission" date="2016-11" db="EMBL/GenBank/DDBJ databases">
        <authorList>
            <person name="Varghese N."/>
            <person name="Submissions S."/>
        </authorList>
    </citation>
    <scope>NUCLEOTIDE SEQUENCE [LARGE SCALE GENOMIC DNA]</scope>
    <source>
        <strain evidence="2">DSM 16785</strain>
    </source>
</reference>
<dbReference type="AlphaFoldDB" id="A0A1M4TTV5"/>
<protein>
    <submittedName>
        <fullName evidence="2">Mu-like prophage I protein</fullName>
    </submittedName>
</protein>
<dbReference type="InterPro" id="IPR012106">
    <property type="entry name" value="Phage_Mu_Gp1"/>
</dbReference>
<gene>
    <name evidence="2" type="ORF">SAMN02745164_00508</name>
</gene>
<organism evidence="2 3">
    <name type="scientific">Marinitoga hydrogenitolerans (strain DSM 16785 / JCM 12826 / AT1271)</name>
    <dbReference type="NCBI Taxonomy" id="1122195"/>
    <lineage>
        <taxon>Bacteria</taxon>
        <taxon>Thermotogati</taxon>
        <taxon>Thermotogota</taxon>
        <taxon>Thermotogae</taxon>
        <taxon>Petrotogales</taxon>
        <taxon>Petrotogaceae</taxon>
        <taxon>Marinitoga</taxon>
    </lineage>
</organism>
<dbReference type="Proteomes" id="UP000184334">
    <property type="component" value="Unassembled WGS sequence"/>
</dbReference>
<dbReference type="RefSeq" id="WP_072863131.1">
    <property type="nucleotide sequence ID" value="NZ_FQUI01000005.1"/>
</dbReference>
<name>A0A1M4TTV5_MARH1</name>
<dbReference type="OrthoDB" id="1805720at2"/>
<evidence type="ECO:0000313" key="2">
    <source>
        <dbReference type="EMBL" id="SHE47882.1"/>
    </source>
</evidence>
<accession>A0A1M4TTV5</accession>
<evidence type="ECO:0000313" key="3">
    <source>
        <dbReference type="Proteomes" id="UP000184334"/>
    </source>
</evidence>
<dbReference type="Pfam" id="PF10123">
    <property type="entry name" value="Mu-like_Pro"/>
    <property type="match status" value="1"/>
</dbReference>
<evidence type="ECO:0000256" key="1">
    <source>
        <dbReference type="SAM" id="Coils"/>
    </source>
</evidence>
<keyword evidence="3" id="KW-1185">Reference proteome</keyword>
<sequence length="296" mass="34434">MLRVTKFKEAKKRFWHNALPLSEFYDPRYGKISITKDLAEQMVKNFKDNIPSYNPPVNISHIDELGKYGEVVNMEVRDDGLWIEVELTDEGAKLLEERKFEYLSAEYVEEYRDKKTNKNVGAVFIGVALTNKPAHPEMKKISFEDLMSEIVKLKEKLNGGESMELEKKLAELENQMKTFTEQIKLKDAELKELSEEVTKLKDENKKLLEEKAEQAKKLHEAKVEKWAKEWLEKGITPATIEKAKEKVLSDEKLFDVYNEIFESMPKIEKKQMSEENNGINVTEKAEKIIKFIHGGE</sequence>
<feature type="coiled-coil region" evidence="1">
    <location>
        <begin position="162"/>
        <end position="229"/>
    </location>
</feature>
<keyword evidence="1" id="KW-0175">Coiled coil</keyword>
<dbReference type="STRING" id="1122195.SAMN02745164_00508"/>
<dbReference type="EMBL" id="FQUI01000005">
    <property type="protein sequence ID" value="SHE47882.1"/>
    <property type="molecule type" value="Genomic_DNA"/>
</dbReference>